<accession>A0A409X5P3</accession>
<feature type="region of interest" description="Disordered" evidence="1">
    <location>
        <begin position="1"/>
        <end position="41"/>
    </location>
</feature>
<proteinExistence type="predicted"/>
<dbReference type="Proteomes" id="UP000284842">
    <property type="component" value="Unassembled WGS sequence"/>
</dbReference>
<dbReference type="EMBL" id="NHTK01004560">
    <property type="protein sequence ID" value="PPQ86099.1"/>
    <property type="molecule type" value="Genomic_DNA"/>
</dbReference>
<sequence length="281" mass="30763">MAPSRHSATNGKGFHPYPSNRPAFNAPPPPPSNQKSTPYTKMPYDCPTPHPALRKLAGHLFIILPEHYPNVQCLITASEIQECINCDKMLRRGKLPPRFPLVYDLFAAAFNNQAPSTMTTRFAVYDSTGPRILFAKTSTPPQRSHFGIQDSHVGKGLDPNSIANNRGKERVLNHLLLTRYQDEMLMMAAPSSRNQYGYFDDDAEGEEDPTFRKGFAQVTFDEDVNDPSSTASGSSTSGTSPPSKTPLDTPKSSASANKGKATAEDDDAEGETDTPMDDARN</sequence>
<evidence type="ECO:0000313" key="3">
    <source>
        <dbReference type="Proteomes" id="UP000284842"/>
    </source>
</evidence>
<protein>
    <submittedName>
        <fullName evidence="2">Uncharacterized protein</fullName>
    </submittedName>
</protein>
<evidence type="ECO:0000256" key="1">
    <source>
        <dbReference type="SAM" id="MobiDB-lite"/>
    </source>
</evidence>
<evidence type="ECO:0000313" key="2">
    <source>
        <dbReference type="EMBL" id="PPQ86099.1"/>
    </source>
</evidence>
<gene>
    <name evidence="2" type="ORF">CVT24_011796</name>
</gene>
<reference evidence="2 3" key="1">
    <citation type="journal article" date="2018" name="Evol. Lett.">
        <title>Horizontal gene cluster transfer increased hallucinogenic mushroom diversity.</title>
        <authorList>
            <person name="Reynolds H.T."/>
            <person name="Vijayakumar V."/>
            <person name="Gluck-Thaler E."/>
            <person name="Korotkin H.B."/>
            <person name="Matheny P.B."/>
            <person name="Slot J.C."/>
        </authorList>
    </citation>
    <scope>NUCLEOTIDE SEQUENCE [LARGE SCALE GENOMIC DNA]</scope>
    <source>
        <strain evidence="2 3">2629</strain>
    </source>
</reference>
<name>A0A409X5P3_9AGAR</name>
<feature type="compositionally biased region" description="Acidic residues" evidence="1">
    <location>
        <begin position="264"/>
        <end position="281"/>
    </location>
</feature>
<feature type="region of interest" description="Disordered" evidence="1">
    <location>
        <begin position="219"/>
        <end position="281"/>
    </location>
</feature>
<dbReference type="OrthoDB" id="3125095at2759"/>
<dbReference type="InParanoid" id="A0A409X5P3"/>
<keyword evidence="3" id="KW-1185">Reference proteome</keyword>
<feature type="compositionally biased region" description="Low complexity" evidence="1">
    <location>
        <begin position="227"/>
        <end position="246"/>
    </location>
</feature>
<comment type="caution">
    <text evidence="2">The sequence shown here is derived from an EMBL/GenBank/DDBJ whole genome shotgun (WGS) entry which is preliminary data.</text>
</comment>
<organism evidence="2 3">
    <name type="scientific">Panaeolus cyanescens</name>
    <dbReference type="NCBI Taxonomy" id="181874"/>
    <lineage>
        <taxon>Eukaryota</taxon>
        <taxon>Fungi</taxon>
        <taxon>Dikarya</taxon>
        <taxon>Basidiomycota</taxon>
        <taxon>Agaricomycotina</taxon>
        <taxon>Agaricomycetes</taxon>
        <taxon>Agaricomycetidae</taxon>
        <taxon>Agaricales</taxon>
        <taxon>Agaricineae</taxon>
        <taxon>Galeropsidaceae</taxon>
        <taxon>Panaeolus</taxon>
    </lineage>
</organism>
<dbReference type="AlphaFoldDB" id="A0A409X5P3"/>
<feature type="compositionally biased region" description="Polar residues" evidence="1">
    <location>
        <begin position="1"/>
        <end position="10"/>
    </location>
</feature>